<dbReference type="Pfam" id="PF04586">
    <property type="entry name" value="Peptidase_S78"/>
    <property type="match status" value="1"/>
</dbReference>
<protein>
    <submittedName>
        <fullName evidence="5">Caudovirus prohead protease</fullName>
    </submittedName>
</protein>
<evidence type="ECO:0000256" key="1">
    <source>
        <dbReference type="ARBA" id="ARBA00022612"/>
    </source>
</evidence>
<dbReference type="GO" id="GO:0006508">
    <property type="term" value="P:proteolysis"/>
    <property type="evidence" value="ECO:0007669"/>
    <property type="project" value="UniProtKB-KW"/>
</dbReference>
<sequence>MELRQARNPTEKSGNVFHREFMAADFREMEGEERKFKLSFSSEEPYDRYWGKEILDHSEGAIKLDRILAAGCVLFNHKRDYVAGKILTAWIEESRGYAEIEFDKDDPSELIYQKVKNKTLRGVSVGYIVGSWEEVMPGKTSGDGRFVGPCDIARSWEPFEISIVSCPADYTVGVGRELTENAPPYKAMTGQDRRSLEWFERQMKLNKYYF</sequence>
<keyword evidence="3" id="KW-0378">Hydrolase</keyword>
<name>A0A414AT65_9FIRM</name>
<organism evidence="5 6">
    <name type="scientific">Enterocloster bolteae</name>
    <dbReference type="NCBI Taxonomy" id="208479"/>
    <lineage>
        <taxon>Bacteria</taxon>
        <taxon>Bacillati</taxon>
        <taxon>Bacillota</taxon>
        <taxon>Clostridia</taxon>
        <taxon>Lachnospirales</taxon>
        <taxon>Lachnospiraceae</taxon>
        <taxon>Enterocloster</taxon>
    </lineage>
</organism>
<feature type="domain" description="Prohead serine protease" evidence="4">
    <location>
        <begin position="73"/>
        <end position="169"/>
    </location>
</feature>
<evidence type="ECO:0000256" key="2">
    <source>
        <dbReference type="ARBA" id="ARBA00022670"/>
    </source>
</evidence>
<dbReference type="InterPro" id="IPR054613">
    <property type="entry name" value="Peptidase_S78_dom"/>
</dbReference>
<dbReference type="EMBL" id="QSHZ01000020">
    <property type="protein sequence ID" value="RHC54697.1"/>
    <property type="molecule type" value="Genomic_DNA"/>
</dbReference>
<dbReference type="GO" id="GO:0008233">
    <property type="term" value="F:peptidase activity"/>
    <property type="evidence" value="ECO:0007669"/>
    <property type="project" value="UniProtKB-KW"/>
</dbReference>
<evidence type="ECO:0000256" key="3">
    <source>
        <dbReference type="ARBA" id="ARBA00022801"/>
    </source>
</evidence>
<keyword evidence="2 5" id="KW-0645">Protease</keyword>
<dbReference type="RefSeq" id="WP_118024779.1">
    <property type="nucleotide sequence ID" value="NZ_JAWYPD010000035.1"/>
</dbReference>
<proteinExistence type="predicted"/>
<reference evidence="5 6" key="1">
    <citation type="submission" date="2018-08" db="EMBL/GenBank/DDBJ databases">
        <title>A genome reference for cultivated species of the human gut microbiota.</title>
        <authorList>
            <person name="Zou Y."/>
            <person name="Xue W."/>
            <person name="Luo G."/>
        </authorList>
    </citation>
    <scope>NUCLEOTIDE SEQUENCE [LARGE SCALE GENOMIC DNA]</scope>
    <source>
        <strain evidence="5 6">AM35-14</strain>
    </source>
</reference>
<gene>
    <name evidence="5" type="ORF">DW839_18555</name>
</gene>
<accession>A0A414AT65</accession>
<evidence type="ECO:0000259" key="4">
    <source>
        <dbReference type="Pfam" id="PF04586"/>
    </source>
</evidence>
<dbReference type="AlphaFoldDB" id="A0A414AT65"/>
<comment type="caution">
    <text evidence="5">The sequence shown here is derived from an EMBL/GenBank/DDBJ whole genome shotgun (WGS) entry which is preliminary data.</text>
</comment>
<dbReference type="Proteomes" id="UP000283975">
    <property type="component" value="Unassembled WGS sequence"/>
</dbReference>
<evidence type="ECO:0000313" key="6">
    <source>
        <dbReference type="Proteomes" id="UP000283975"/>
    </source>
</evidence>
<evidence type="ECO:0000313" key="5">
    <source>
        <dbReference type="EMBL" id="RHC54697.1"/>
    </source>
</evidence>
<keyword evidence="1" id="KW-1188">Viral release from host cell</keyword>